<reference evidence="1 2" key="2">
    <citation type="submission" date="2017-09" db="EMBL/GenBank/DDBJ databases">
        <title>The genome of whitefly Bemisia tabaci, a global crop pest, provides novel insights into virus transmission, host adaptation and insecticide resistance.</title>
        <authorList>
            <person name="Kaur N."/>
            <person name="Kliot A."/>
            <person name="Pinheiro P.V."/>
            <person name="Luan J."/>
            <person name="Zheng Y."/>
            <person name="Liu W."/>
            <person name="Sun H."/>
            <person name="Yang X."/>
            <person name="Xu Y."/>
            <person name="Luo Y."/>
            <person name="Kruse A."/>
            <person name="Fisher T.W."/>
            <person name="Nelson D.R."/>
            <person name="Elimelech M."/>
            <person name="MacCoss M."/>
            <person name="Johnson R."/>
            <person name="Cohen E."/>
            <person name="Hunter W.B."/>
            <person name="Brown J.K."/>
            <person name="Jander G."/>
            <person name="Cilia M."/>
            <person name="Douglas A.E."/>
            <person name="Ghanim M."/>
            <person name="Simmons A.M."/>
            <person name="Wintermantel W.M."/>
            <person name="Ling K.-S."/>
            <person name="Fei Z."/>
        </authorList>
    </citation>
    <scope>NUCLEOTIDE SEQUENCE [LARGE SCALE GENOMIC DNA]</scope>
    <source>
        <strain evidence="1 2">MEAM1</strain>
    </source>
</reference>
<name>A0A249DWT4_9ENTR</name>
<accession>A0A249DWT4</accession>
<proteinExistence type="predicted"/>
<sequence length="81" mass="9062">MLNINVKKLEKPKYECLIMDVEEAKKNGFDFFNLAANEGNDYLLLKEGISGFSGVDIYSIPTNTCSYFTYSIIINPLIASA</sequence>
<dbReference type="RefSeq" id="WP_016858311.1">
    <property type="nucleotide sequence ID" value="NZ_CP016303.1"/>
</dbReference>
<evidence type="ECO:0000313" key="1">
    <source>
        <dbReference type="EMBL" id="ASX26008.1"/>
    </source>
</evidence>
<evidence type="ECO:0000313" key="2">
    <source>
        <dbReference type="Proteomes" id="UP000216438"/>
    </source>
</evidence>
<reference evidence="2" key="1">
    <citation type="submission" date="2016-06" db="EMBL/GenBank/DDBJ databases">
        <authorList>
            <person name="Chen W."/>
            <person name="Hasegawa D.K."/>
        </authorList>
    </citation>
    <scope>NUCLEOTIDE SEQUENCE [LARGE SCALE GENOMIC DNA]</scope>
    <source>
        <strain evidence="2">MEAM1</strain>
    </source>
</reference>
<gene>
    <name evidence="1" type="ORF">BA171_02430</name>
</gene>
<dbReference type="AlphaFoldDB" id="A0A249DWT4"/>
<organism evidence="1 2">
    <name type="scientific">Candidatus Hamiltonella defensa</name>
    <name type="common">Bemisia tabaci</name>
    <dbReference type="NCBI Taxonomy" id="672795"/>
    <lineage>
        <taxon>Bacteria</taxon>
        <taxon>Pseudomonadati</taxon>
        <taxon>Pseudomonadota</taxon>
        <taxon>Gammaproteobacteria</taxon>
        <taxon>Enterobacterales</taxon>
        <taxon>Enterobacteriaceae</taxon>
        <taxon>aphid secondary symbionts</taxon>
        <taxon>Candidatus Williamhamiltonella</taxon>
    </lineage>
</organism>
<protein>
    <submittedName>
        <fullName evidence="1">Uncharacterized protein</fullName>
    </submittedName>
</protein>
<dbReference type="Proteomes" id="UP000216438">
    <property type="component" value="Chromosome"/>
</dbReference>
<dbReference type="EMBL" id="CP016303">
    <property type="protein sequence ID" value="ASX26008.1"/>
    <property type="molecule type" value="Genomic_DNA"/>
</dbReference>